<keyword evidence="4" id="KW-0472">Membrane</keyword>
<protein>
    <submittedName>
        <fullName evidence="6">Glycosyltransferase family 2 protein</fullName>
    </submittedName>
</protein>
<keyword evidence="3" id="KW-0808">Transferase</keyword>
<dbReference type="Pfam" id="PF00535">
    <property type="entry name" value="Glycos_transf_2"/>
    <property type="match status" value="1"/>
</dbReference>
<evidence type="ECO:0000313" key="7">
    <source>
        <dbReference type="Proteomes" id="UP000652681"/>
    </source>
</evidence>
<feature type="transmembrane region" description="Helical" evidence="4">
    <location>
        <begin position="302"/>
        <end position="327"/>
    </location>
</feature>
<evidence type="ECO:0000256" key="4">
    <source>
        <dbReference type="SAM" id="Phobius"/>
    </source>
</evidence>
<dbReference type="GO" id="GO:0016757">
    <property type="term" value="F:glycosyltransferase activity"/>
    <property type="evidence" value="ECO:0007669"/>
    <property type="project" value="UniProtKB-KW"/>
</dbReference>
<keyword evidence="4" id="KW-1133">Transmembrane helix</keyword>
<evidence type="ECO:0000256" key="2">
    <source>
        <dbReference type="ARBA" id="ARBA00022676"/>
    </source>
</evidence>
<sequence>MIKISIVIPCRNEALYIEECIHAIYAAEVPDEVKINVFVVDGMSNDGTRRIIQQLQEEFLTLKIVDNVQQLTPFAFNLGIHATSCDYVQIIGARHIISKNYLSVCLQKLNEDSSIWCVGGRLENEYVNETGKVIALAMGTQLGMGIGNFRTLSKSGFTDTVTSPMYPYGVFEKIGFFDEELIRNQDDDFNFRVTQAGGKIWFDADISLKYYVRGNYKNLWKQFYQYGYWKVYVNRKHRTFTTVRQLIPPLFVMYLLLFLFTWLFGATVGVAGSFPLIVYLALTAITTNRLVQQDHQLRFGDIFKTFSILHISYGLGYLKGVIDFVLLNKKPSDKQKQMSR</sequence>
<evidence type="ECO:0000256" key="1">
    <source>
        <dbReference type="ARBA" id="ARBA00006739"/>
    </source>
</evidence>
<dbReference type="InterPro" id="IPR029044">
    <property type="entry name" value="Nucleotide-diphossugar_trans"/>
</dbReference>
<keyword evidence="2" id="KW-0328">Glycosyltransferase</keyword>
<comment type="similarity">
    <text evidence="1">Belongs to the glycosyltransferase 2 family.</text>
</comment>
<keyword evidence="7" id="KW-1185">Reference proteome</keyword>
<evidence type="ECO:0000259" key="5">
    <source>
        <dbReference type="Pfam" id="PF00535"/>
    </source>
</evidence>
<reference evidence="6" key="1">
    <citation type="submission" date="2020-09" db="EMBL/GenBank/DDBJ databases">
        <title>Taishania pollutisoli gen. nov., sp. nov., Isolated from Tetrabromobisphenol A-Contaminated Soil.</title>
        <authorList>
            <person name="Chen Q."/>
        </authorList>
    </citation>
    <scope>NUCLEOTIDE SEQUENCE</scope>
    <source>
        <strain evidence="6">CZZ-1</strain>
    </source>
</reference>
<accession>A0A8J6TX43</accession>
<comment type="caution">
    <text evidence="6">The sequence shown here is derived from an EMBL/GenBank/DDBJ whole genome shotgun (WGS) entry which is preliminary data.</text>
</comment>
<feature type="domain" description="Glycosyltransferase 2-like" evidence="5">
    <location>
        <begin position="5"/>
        <end position="135"/>
    </location>
</feature>
<dbReference type="AlphaFoldDB" id="A0A8J6TX43"/>
<dbReference type="RefSeq" id="WP_216713722.1">
    <property type="nucleotide sequence ID" value="NZ_JACVEL010000003.1"/>
</dbReference>
<feature type="transmembrane region" description="Helical" evidence="4">
    <location>
        <begin position="254"/>
        <end position="282"/>
    </location>
</feature>
<dbReference type="Gene3D" id="3.90.550.10">
    <property type="entry name" value="Spore Coat Polysaccharide Biosynthesis Protein SpsA, Chain A"/>
    <property type="match status" value="1"/>
</dbReference>
<name>A0A8J6TX43_9FLAO</name>
<dbReference type="InterPro" id="IPR001173">
    <property type="entry name" value="Glyco_trans_2-like"/>
</dbReference>
<dbReference type="Proteomes" id="UP000652681">
    <property type="component" value="Unassembled WGS sequence"/>
</dbReference>
<gene>
    <name evidence="6" type="ORF">H9Y05_05615</name>
</gene>
<dbReference type="PANTHER" id="PTHR43630:SF1">
    <property type="entry name" value="POLY-BETA-1,6-N-ACETYL-D-GLUCOSAMINE SYNTHASE"/>
    <property type="match status" value="1"/>
</dbReference>
<dbReference type="PANTHER" id="PTHR43630">
    <property type="entry name" value="POLY-BETA-1,6-N-ACETYL-D-GLUCOSAMINE SYNTHASE"/>
    <property type="match status" value="1"/>
</dbReference>
<dbReference type="CDD" id="cd02525">
    <property type="entry name" value="Succinoglycan_BP_ExoA"/>
    <property type="match status" value="1"/>
</dbReference>
<dbReference type="SUPFAM" id="SSF53448">
    <property type="entry name" value="Nucleotide-diphospho-sugar transferases"/>
    <property type="match status" value="1"/>
</dbReference>
<evidence type="ECO:0000313" key="6">
    <source>
        <dbReference type="EMBL" id="MBC9811951.1"/>
    </source>
</evidence>
<organism evidence="6 7">
    <name type="scientific">Taishania pollutisoli</name>
    <dbReference type="NCBI Taxonomy" id="2766479"/>
    <lineage>
        <taxon>Bacteria</taxon>
        <taxon>Pseudomonadati</taxon>
        <taxon>Bacteroidota</taxon>
        <taxon>Flavobacteriia</taxon>
        <taxon>Flavobacteriales</taxon>
        <taxon>Crocinitomicaceae</taxon>
        <taxon>Taishania</taxon>
    </lineage>
</organism>
<keyword evidence="4" id="KW-0812">Transmembrane</keyword>
<dbReference type="EMBL" id="JACVEL010000003">
    <property type="protein sequence ID" value="MBC9811951.1"/>
    <property type="molecule type" value="Genomic_DNA"/>
</dbReference>
<proteinExistence type="inferred from homology"/>
<evidence type="ECO:0000256" key="3">
    <source>
        <dbReference type="ARBA" id="ARBA00022679"/>
    </source>
</evidence>